<organism evidence="2 3">
    <name type="scientific">Haloterrigena salina JCM 13891</name>
    <dbReference type="NCBI Taxonomy" id="1227488"/>
    <lineage>
        <taxon>Archaea</taxon>
        <taxon>Methanobacteriati</taxon>
        <taxon>Methanobacteriota</taxon>
        <taxon>Stenosarchaea group</taxon>
        <taxon>Halobacteria</taxon>
        <taxon>Halobacteriales</taxon>
        <taxon>Natrialbaceae</taxon>
        <taxon>Haloterrigena</taxon>
    </lineage>
</organism>
<dbReference type="Proteomes" id="UP000011657">
    <property type="component" value="Unassembled WGS sequence"/>
</dbReference>
<feature type="region of interest" description="Disordered" evidence="1">
    <location>
        <begin position="55"/>
        <end position="94"/>
    </location>
</feature>
<protein>
    <submittedName>
        <fullName evidence="2">Uncharacterized protein</fullName>
    </submittedName>
</protein>
<reference evidence="2 3" key="1">
    <citation type="journal article" date="2014" name="PLoS Genet.">
        <title>Phylogenetically driven sequencing of extremely halophilic archaea reveals strategies for static and dynamic osmo-response.</title>
        <authorList>
            <person name="Becker E.A."/>
            <person name="Seitzer P.M."/>
            <person name="Tritt A."/>
            <person name="Larsen D."/>
            <person name="Krusor M."/>
            <person name="Yao A.I."/>
            <person name="Wu D."/>
            <person name="Madern D."/>
            <person name="Eisen J.A."/>
            <person name="Darling A.E."/>
            <person name="Facciotti M.T."/>
        </authorList>
    </citation>
    <scope>NUCLEOTIDE SEQUENCE [LARGE SCALE GENOMIC DNA]</scope>
    <source>
        <strain evidence="2 3">JCM 13891</strain>
    </source>
</reference>
<accession>M0CJV5</accession>
<dbReference type="AlphaFoldDB" id="M0CJV5"/>
<dbReference type="EMBL" id="AOIS01000013">
    <property type="protein sequence ID" value="ELZ22923.1"/>
    <property type="molecule type" value="Genomic_DNA"/>
</dbReference>
<dbReference type="STRING" id="1227488.C477_03874"/>
<name>M0CJV5_9EURY</name>
<evidence type="ECO:0000256" key="1">
    <source>
        <dbReference type="SAM" id="MobiDB-lite"/>
    </source>
</evidence>
<comment type="caution">
    <text evidence="2">The sequence shown here is derived from an EMBL/GenBank/DDBJ whole genome shotgun (WGS) entry which is preliminary data.</text>
</comment>
<feature type="compositionally biased region" description="Basic residues" evidence="1">
    <location>
        <begin position="81"/>
        <end position="94"/>
    </location>
</feature>
<gene>
    <name evidence="2" type="ORF">C477_03874</name>
</gene>
<dbReference type="PATRIC" id="fig|1227488.3.peg.768"/>
<evidence type="ECO:0000313" key="3">
    <source>
        <dbReference type="Proteomes" id="UP000011657"/>
    </source>
</evidence>
<proteinExistence type="predicted"/>
<sequence>MPQSDDLRHVPLLTWTEMVDELVPYRGVRNHRDDLVEHGSRHRLDALSLTDGCEPVAEEFEEASTEPRPRRTSTPGSTPRSRSRSASRRPATRR</sequence>
<evidence type="ECO:0000313" key="2">
    <source>
        <dbReference type="EMBL" id="ELZ22923.1"/>
    </source>
</evidence>
<keyword evidence="3" id="KW-1185">Reference proteome</keyword>